<dbReference type="EMBL" id="KN409913">
    <property type="protein sequence ID" value="KHG18132.1"/>
    <property type="molecule type" value="Genomic_DNA"/>
</dbReference>
<dbReference type="Proteomes" id="UP000032142">
    <property type="component" value="Unassembled WGS sequence"/>
</dbReference>
<keyword evidence="2" id="KW-1185">Reference proteome</keyword>
<evidence type="ECO:0000313" key="2">
    <source>
        <dbReference type="Proteomes" id="UP000032142"/>
    </source>
</evidence>
<evidence type="ECO:0000313" key="1">
    <source>
        <dbReference type="EMBL" id="KHG18132.1"/>
    </source>
</evidence>
<protein>
    <submittedName>
        <fullName evidence="1">Uncharacterized protein</fullName>
    </submittedName>
</protein>
<gene>
    <name evidence="1" type="ORF">F383_22973</name>
</gene>
<proteinExistence type="predicted"/>
<reference evidence="2" key="1">
    <citation type="submission" date="2014-09" db="EMBL/GenBank/DDBJ databases">
        <authorList>
            <person name="Mudge J."/>
            <person name="Ramaraj T."/>
            <person name="Lindquist I.E."/>
            <person name="Bharti A.K."/>
            <person name="Sundararajan A."/>
            <person name="Cameron C.T."/>
            <person name="Woodward J.E."/>
            <person name="May G.D."/>
            <person name="Brubaker C."/>
            <person name="Broadhvest J."/>
            <person name="Wilkins T.A."/>
        </authorList>
    </citation>
    <scope>NUCLEOTIDE SEQUENCE</scope>
    <source>
        <strain evidence="2">cv. AKA8401</strain>
    </source>
</reference>
<organism evidence="1 2">
    <name type="scientific">Gossypium arboreum</name>
    <name type="common">Tree cotton</name>
    <name type="synonym">Gossypium nanking</name>
    <dbReference type="NCBI Taxonomy" id="29729"/>
    <lineage>
        <taxon>Eukaryota</taxon>
        <taxon>Viridiplantae</taxon>
        <taxon>Streptophyta</taxon>
        <taxon>Embryophyta</taxon>
        <taxon>Tracheophyta</taxon>
        <taxon>Spermatophyta</taxon>
        <taxon>Magnoliopsida</taxon>
        <taxon>eudicotyledons</taxon>
        <taxon>Gunneridae</taxon>
        <taxon>Pentapetalae</taxon>
        <taxon>rosids</taxon>
        <taxon>malvids</taxon>
        <taxon>Malvales</taxon>
        <taxon>Malvaceae</taxon>
        <taxon>Malvoideae</taxon>
        <taxon>Gossypium</taxon>
    </lineage>
</organism>
<name>A0A0B0NZQ4_GOSAR</name>
<accession>A0A0B0NZQ4</accession>
<sequence>MFKIELDKS</sequence>